<feature type="non-terminal residue" evidence="2">
    <location>
        <position position="85"/>
    </location>
</feature>
<keyword evidence="1" id="KW-0732">Signal</keyword>
<accession>A0A2T3L8G4</accession>
<evidence type="ECO:0000313" key="3">
    <source>
        <dbReference type="Proteomes" id="UP000241803"/>
    </source>
</evidence>
<feature type="signal peptide" evidence="1">
    <location>
        <begin position="1"/>
        <end position="18"/>
    </location>
</feature>
<evidence type="ECO:0000313" key="2">
    <source>
        <dbReference type="EMBL" id="PSV47287.1"/>
    </source>
</evidence>
<sequence>MKRYLFLLLVLIPFYSSAADIYVLTYPASLYCGSTGTKASLAECLNSGSYERANSKMVSWSQGSNVFSWKFSSSNDPNKWFAAKG</sequence>
<dbReference type="Proteomes" id="UP000241803">
    <property type="component" value="Unassembled WGS sequence"/>
</dbReference>
<dbReference type="EMBL" id="PYOC01000003">
    <property type="protein sequence ID" value="PSV47287.1"/>
    <property type="molecule type" value="Genomic_DNA"/>
</dbReference>
<gene>
    <name evidence="2" type="ORF">C9J47_10415</name>
</gene>
<dbReference type="RefSeq" id="WP_146150843.1">
    <property type="nucleotide sequence ID" value="NZ_PYOC01000003.1"/>
</dbReference>
<proteinExistence type="predicted"/>
<evidence type="ECO:0000256" key="1">
    <source>
        <dbReference type="SAM" id="SignalP"/>
    </source>
</evidence>
<feature type="chain" id="PRO_5015687721" description="DUF1496 domain-containing protein" evidence="1">
    <location>
        <begin position="19"/>
        <end position="85"/>
    </location>
</feature>
<dbReference type="AlphaFoldDB" id="A0A2T3L8G4"/>
<comment type="caution">
    <text evidence="2">The sequence shown here is derived from an EMBL/GenBank/DDBJ whole genome shotgun (WGS) entry which is preliminary data.</text>
</comment>
<protein>
    <recommendedName>
        <fullName evidence="4">DUF1496 domain-containing protein</fullName>
    </recommendedName>
</protein>
<name>A0A2T3L8G4_9GAMM</name>
<evidence type="ECO:0008006" key="4">
    <source>
        <dbReference type="Google" id="ProtNLM"/>
    </source>
</evidence>
<keyword evidence="3" id="KW-1185">Reference proteome</keyword>
<reference evidence="2 3" key="1">
    <citation type="submission" date="2018-03" db="EMBL/GenBank/DDBJ databases">
        <title>Whole genome sequencing of Histamine producing bacteria.</title>
        <authorList>
            <person name="Butler K."/>
        </authorList>
    </citation>
    <scope>NUCLEOTIDE SEQUENCE [LARGE SCALE GENOMIC DNA]</scope>
    <source>
        <strain evidence="2 3">ATCC 19614</strain>
    </source>
</reference>
<organism evidence="2 3">
    <name type="scientific">Photobacterium indicum</name>
    <dbReference type="NCBI Taxonomy" id="81447"/>
    <lineage>
        <taxon>Bacteria</taxon>
        <taxon>Pseudomonadati</taxon>
        <taxon>Pseudomonadota</taxon>
        <taxon>Gammaproteobacteria</taxon>
        <taxon>Vibrionales</taxon>
        <taxon>Vibrionaceae</taxon>
        <taxon>Photobacterium</taxon>
    </lineage>
</organism>